<feature type="domain" description="Protein kinase" evidence="1">
    <location>
        <begin position="1"/>
        <end position="216"/>
    </location>
</feature>
<dbReference type="PANTHER" id="PTHR24347">
    <property type="entry name" value="SERINE/THREONINE-PROTEIN KINASE"/>
    <property type="match status" value="1"/>
</dbReference>
<accession>A0A812EFW4</accession>
<dbReference type="SMART" id="SM00220">
    <property type="entry name" value="S_TKc"/>
    <property type="match status" value="1"/>
</dbReference>
<sequence length="280" mass="31474">MIENEVSILRRAKHPNIIRLIEEFDSQDKLFLVMELVKGGDLFELITTSTKYTEKVASRMANNMFSALAYLHAAGIVHRDVKPENLLVCEMNDGTKTLKLGDFGLATEVKEPLLVVCGTPTYVAPDILSENGYGLKVDVWAAGVITYILLCGFPPFVSTDNNQEELFDKILEGKFEFLSPFWDDVSSSAKDLITHVLQVDPEVRYSAADVLKHPWVANDTAKDDDLYVAQELNNYFTRSKKPKGGIAVMAVRFTYIQIVENQEYTYHNLYSSIAVLSNSM</sequence>
<dbReference type="EMBL" id="CAHIKZ030005241">
    <property type="protein sequence ID" value="CAE1321468.1"/>
    <property type="molecule type" value="Genomic_DNA"/>
</dbReference>
<protein>
    <submittedName>
        <fullName evidence="2">DCLK1_2</fullName>
        <ecNumber evidence="2">2.7.11.1</ecNumber>
    </submittedName>
</protein>
<dbReference type="SUPFAM" id="SSF56112">
    <property type="entry name" value="Protein kinase-like (PK-like)"/>
    <property type="match status" value="1"/>
</dbReference>
<dbReference type="GO" id="GO:0005524">
    <property type="term" value="F:ATP binding"/>
    <property type="evidence" value="ECO:0007669"/>
    <property type="project" value="InterPro"/>
</dbReference>
<dbReference type="GO" id="GO:0004674">
    <property type="term" value="F:protein serine/threonine kinase activity"/>
    <property type="evidence" value="ECO:0007669"/>
    <property type="project" value="UniProtKB-EC"/>
</dbReference>
<evidence type="ECO:0000313" key="2">
    <source>
        <dbReference type="EMBL" id="CAE1321468.1"/>
    </source>
</evidence>
<dbReference type="InterPro" id="IPR000719">
    <property type="entry name" value="Prot_kinase_dom"/>
</dbReference>
<dbReference type="EC" id="2.7.11.1" evidence="2"/>
<dbReference type="OrthoDB" id="1738954at2759"/>
<dbReference type="InterPro" id="IPR008271">
    <property type="entry name" value="Ser/Thr_kinase_AS"/>
</dbReference>
<dbReference type="AlphaFoldDB" id="A0A812EFW4"/>
<evidence type="ECO:0000313" key="3">
    <source>
        <dbReference type="Proteomes" id="UP000597762"/>
    </source>
</evidence>
<keyword evidence="3" id="KW-1185">Reference proteome</keyword>
<dbReference type="PROSITE" id="PS50011">
    <property type="entry name" value="PROTEIN_KINASE_DOM"/>
    <property type="match status" value="1"/>
</dbReference>
<dbReference type="Pfam" id="PF00069">
    <property type="entry name" value="Pkinase"/>
    <property type="match status" value="1"/>
</dbReference>
<proteinExistence type="predicted"/>
<comment type="caution">
    <text evidence="2">The sequence shown here is derived from an EMBL/GenBank/DDBJ whole genome shotgun (WGS) entry which is preliminary data.</text>
</comment>
<name>A0A812EFW4_ACAPH</name>
<keyword evidence="2" id="KW-0808">Transferase</keyword>
<reference evidence="2" key="1">
    <citation type="submission" date="2021-01" db="EMBL/GenBank/DDBJ databases">
        <authorList>
            <person name="Li R."/>
            <person name="Bekaert M."/>
        </authorList>
    </citation>
    <scope>NUCLEOTIDE SEQUENCE</scope>
    <source>
        <strain evidence="2">Farmed</strain>
    </source>
</reference>
<dbReference type="FunFam" id="1.10.510.10:FF:000066">
    <property type="entry name" value="Serine/threonine-protein kinase DCLK1 isoform 2"/>
    <property type="match status" value="1"/>
</dbReference>
<dbReference type="Proteomes" id="UP000597762">
    <property type="component" value="Unassembled WGS sequence"/>
</dbReference>
<organism evidence="2 3">
    <name type="scientific">Acanthosepion pharaonis</name>
    <name type="common">Pharaoh cuttlefish</name>
    <name type="synonym">Sepia pharaonis</name>
    <dbReference type="NCBI Taxonomy" id="158019"/>
    <lineage>
        <taxon>Eukaryota</taxon>
        <taxon>Metazoa</taxon>
        <taxon>Spiralia</taxon>
        <taxon>Lophotrochozoa</taxon>
        <taxon>Mollusca</taxon>
        <taxon>Cephalopoda</taxon>
        <taxon>Coleoidea</taxon>
        <taxon>Decapodiformes</taxon>
        <taxon>Sepiida</taxon>
        <taxon>Sepiina</taxon>
        <taxon>Sepiidae</taxon>
        <taxon>Acanthosepion</taxon>
    </lineage>
</organism>
<dbReference type="InterPro" id="IPR011009">
    <property type="entry name" value="Kinase-like_dom_sf"/>
</dbReference>
<dbReference type="PROSITE" id="PS00108">
    <property type="entry name" value="PROTEIN_KINASE_ST"/>
    <property type="match status" value="1"/>
</dbReference>
<evidence type="ECO:0000259" key="1">
    <source>
        <dbReference type="PROSITE" id="PS50011"/>
    </source>
</evidence>
<gene>
    <name evidence="2" type="ORF">SPHA_71611</name>
</gene>
<dbReference type="Gene3D" id="1.10.510.10">
    <property type="entry name" value="Transferase(Phosphotransferase) domain 1"/>
    <property type="match status" value="1"/>
</dbReference>